<evidence type="ECO:0000256" key="3">
    <source>
        <dbReference type="PROSITE-ProRule" id="PRU00023"/>
    </source>
</evidence>
<dbReference type="Pfam" id="PF00023">
    <property type="entry name" value="Ank"/>
    <property type="match status" value="1"/>
</dbReference>
<accession>A0A9W7A7L4</accession>
<dbReference type="Pfam" id="PF12796">
    <property type="entry name" value="Ank_2"/>
    <property type="match status" value="2"/>
</dbReference>
<reference evidence="6" key="1">
    <citation type="journal article" date="2023" name="Commun. Biol.">
        <title>Genome analysis of Parmales, the sister group of diatoms, reveals the evolutionary specialization of diatoms from phago-mixotrophs to photoautotrophs.</title>
        <authorList>
            <person name="Ban H."/>
            <person name="Sato S."/>
            <person name="Yoshikawa S."/>
            <person name="Yamada K."/>
            <person name="Nakamura Y."/>
            <person name="Ichinomiya M."/>
            <person name="Sato N."/>
            <person name="Blanc-Mathieu R."/>
            <person name="Endo H."/>
            <person name="Kuwata A."/>
            <person name="Ogata H."/>
        </authorList>
    </citation>
    <scope>NUCLEOTIDE SEQUENCE [LARGE SCALE GENOMIC DNA]</scope>
    <source>
        <strain evidence="6">NIES 3701</strain>
    </source>
</reference>
<evidence type="ECO:0000256" key="1">
    <source>
        <dbReference type="ARBA" id="ARBA00022737"/>
    </source>
</evidence>
<feature type="compositionally biased region" description="Polar residues" evidence="4">
    <location>
        <begin position="428"/>
        <end position="443"/>
    </location>
</feature>
<dbReference type="InterPro" id="IPR002110">
    <property type="entry name" value="Ankyrin_rpt"/>
</dbReference>
<feature type="region of interest" description="Disordered" evidence="4">
    <location>
        <begin position="37"/>
        <end position="66"/>
    </location>
</feature>
<feature type="repeat" description="ANK" evidence="3">
    <location>
        <begin position="177"/>
        <end position="209"/>
    </location>
</feature>
<dbReference type="Proteomes" id="UP001165085">
    <property type="component" value="Unassembled WGS sequence"/>
</dbReference>
<dbReference type="SMART" id="SM00248">
    <property type="entry name" value="ANK"/>
    <property type="match status" value="7"/>
</dbReference>
<evidence type="ECO:0000313" key="5">
    <source>
        <dbReference type="EMBL" id="GMH65611.1"/>
    </source>
</evidence>
<evidence type="ECO:0000256" key="2">
    <source>
        <dbReference type="ARBA" id="ARBA00023043"/>
    </source>
</evidence>
<feature type="compositionally biased region" description="Basic and acidic residues" evidence="4">
    <location>
        <begin position="412"/>
        <end position="422"/>
    </location>
</feature>
<feature type="repeat" description="ANK" evidence="3">
    <location>
        <begin position="111"/>
        <end position="143"/>
    </location>
</feature>
<proteinExistence type="predicted"/>
<dbReference type="OrthoDB" id="191399at2759"/>
<evidence type="ECO:0000256" key="4">
    <source>
        <dbReference type="SAM" id="MobiDB-lite"/>
    </source>
</evidence>
<dbReference type="Gene3D" id="1.25.40.20">
    <property type="entry name" value="Ankyrin repeat-containing domain"/>
    <property type="match status" value="1"/>
</dbReference>
<dbReference type="SUPFAM" id="SSF48403">
    <property type="entry name" value="Ankyrin repeat"/>
    <property type="match status" value="1"/>
</dbReference>
<dbReference type="GO" id="GO:0005634">
    <property type="term" value="C:nucleus"/>
    <property type="evidence" value="ECO:0007669"/>
    <property type="project" value="TreeGrafter"/>
</dbReference>
<sequence>MVRAIRFSLHENAVPGTAPAKEQPTLEIPAPDYEGYQVDEDEHDLPDDDILATEGEGEGEEGWGEEISEPDSMYYRQMLIEYAQNNDPEGVKDILFKAKSIPKIYDTMDDSGNTVLHHASFRGNIEICKILIESGSDLYAMDKFGKTPVHIVIQKGFMELAEFMLAKTHPLSFPRKAKMTLMQVAAACGRHKIVRLLANRGSNVNEVNDIGESPLHMATKNNKLDAMRSLIDLGADINAQIVTVGHSPMHYACMYGLKEASMMLLEAGADAHMPNTTALGRTPLETAKDSGYRPLFNLLLDAETTLREEREEREIMEEMSTSKKHEKLVEKLAATKKQNVTLNKTLKQRRIEAEELTRDHTLRMEQEKKNAIARRKSRAAVKDKKASKGLGAGRSSSRGSSRGGGSLGNSRGESKSESKEEFEMGMDSLTSLSFSDFNTQGDSLISEEKYSVE</sequence>
<dbReference type="InterPro" id="IPR050663">
    <property type="entry name" value="Ankyrin-SOCS_Box"/>
</dbReference>
<dbReference type="GO" id="GO:0045944">
    <property type="term" value="P:positive regulation of transcription by RNA polymerase II"/>
    <property type="evidence" value="ECO:0007669"/>
    <property type="project" value="TreeGrafter"/>
</dbReference>
<feature type="repeat" description="ANK" evidence="3">
    <location>
        <begin position="244"/>
        <end position="276"/>
    </location>
</feature>
<evidence type="ECO:0000313" key="6">
    <source>
        <dbReference type="Proteomes" id="UP001165085"/>
    </source>
</evidence>
<dbReference type="PROSITE" id="PS50297">
    <property type="entry name" value="ANK_REP_REGION"/>
    <property type="match status" value="3"/>
</dbReference>
<keyword evidence="1" id="KW-0677">Repeat</keyword>
<feature type="repeat" description="ANK" evidence="3">
    <location>
        <begin position="210"/>
        <end position="242"/>
    </location>
</feature>
<dbReference type="EMBL" id="BRXY01000102">
    <property type="protein sequence ID" value="GMH65611.1"/>
    <property type="molecule type" value="Genomic_DNA"/>
</dbReference>
<dbReference type="InterPro" id="IPR036770">
    <property type="entry name" value="Ankyrin_rpt-contain_sf"/>
</dbReference>
<keyword evidence="6" id="KW-1185">Reference proteome</keyword>
<keyword evidence="2 3" id="KW-0040">ANK repeat</keyword>
<name>A0A9W7A7L4_9STRA</name>
<feature type="region of interest" description="Disordered" evidence="4">
    <location>
        <begin position="362"/>
        <end position="453"/>
    </location>
</feature>
<dbReference type="PRINTS" id="PR01415">
    <property type="entry name" value="ANKYRIN"/>
</dbReference>
<comment type="caution">
    <text evidence="5">The sequence shown here is derived from an EMBL/GenBank/DDBJ whole genome shotgun (WGS) entry which is preliminary data.</text>
</comment>
<dbReference type="AlphaFoldDB" id="A0A9W7A7L4"/>
<dbReference type="PANTHER" id="PTHR24193:SF121">
    <property type="entry name" value="ADA2A-CONTAINING COMPLEX COMPONENT 3, ISOFORM D"/>
    <property type="match status" value="1"/>
</dbReference>
<gene>
    <name evidence="5" type="ORF">TrST_g8435</name>
</gene>
<dbReference type="PANTHER" id="PTHR24193">
    <property type="entry name" value="ANKYRIN REPEAT PROTEIN"/>
    <property type="match status" value="1"/>
</dbReference>
<organism evidence="5 6">
    <name type="scientific">Triparma strigata</name>
    <dbReference type="NCBI Taxonomy" id="1606541"/>
    <lineage>
        <taxon>Eukaryota</taxon>
        <taxon>Sar</taxon>
        <taxon>Stramenopiles</taxon>
        <taxon>Ochrophyta</taxon>
        <taxon>Bolidophyceae</taxon>
        <taxon>Parmales</taxon>
        <taxon>Triparmaceae</taxon>
        <taxon>Triparma</taxon>
    </lineage>
</organism>
<dbReference type="GO" id="GO:0000976">
    <property type="term" value="F:transcription cis-regulatory region binding"/>
    <property type="evidence" value="ECO:0007669"/>
    <property type="project" value="TreeGrafter"/>
</dbReference>
<protein>
    <submittedName>
        <fullName evidence="5">Uncharacterized protein</fullName>
    </submittedName>
</protein>
<dbReference type="PROSITE" id="PS50088">
    <property type="entry name" value="ANK_REPEAT"/>
    <property type="match status" value="4"/>
</dbReference>